<dbReference type="GO" id="GO:0005975">
    <property type="term" value="P:carbohydrate metabolic process"/>
    <property type="evidence" value="ECO:0007669"/>
    <property type="project" value="InterPro"/>
</dbReference>
<proteinExistence type="predicted"/>
<dbReference type="PANTHER" id="PTHR11749">
    <property type="entry name" value="RIBULOSE-5-PHOSPHATE-3-EPIMERASE"/>
    <property type="match status" value="1"/>
</dbReference>
<accession>A0A078JZ28</accession>
<dbReference type="GO" id="GO:0046872">
    <property type="term" value="F:metal ion binding"/>
    <property type="evidence" value="ECO:0007669"/>
    <property type="project" value="UniProtKB-KW"/>
</dbReference>
<dbReference type="InterPro" id="IPR011060">
    <property type="entry name" value="RibuloseP-bd_barrel"/>
</dbReference>
<evidence type="ECO:0000256" key="1">
    <source>
        <dbReference type="ARBA" id="ARBA00022723"/>
    </source>
</evidence>
<evidence type="ECO:0000256" key="2">
    <source>
        <dbReference type="ARBA" id="ARBA00023235"/>
    </source>
</evidence>
<keyword evidence="2" id="KW-0413">Isomerase</keyword>
<dbReference type="AlphaFoldDB" id="A0A078JZ28"/>
<protein>
    <submittedName>
        <fullName evidence="3">BnaAnng38360D protein</fullName>
    </submittedName>
</protein>
<sequence>NDLVGGFSSVLTLKVKTHQQTLLGFCLKEKKTTSTQQVNGFSLRPQRSLLYQQPTSFSFSRRRAHGVVKASARVDKFSKSDIIVSPSILSANFAKLGEQVKAVELAGCDWIHVDRHVTDLPLDVHLMIVEPDQRVPDFIKAGADIVSVHCEQSSTIHLHRTVNQIKSLGANAGVVLNPETPLNAIEYILDGGVTPKNAYKVIEAGANALVAGSAVFGAKDYAEAIKGIKTSKKPEAVAV</sequence>
<dbReference type="PaxDb" id="3708-A0A078JZ28"/>
<dbReference type="Gramene" id="CDY71665">
    <property type="protein sequence ID" value="CDY71665"/>
    <property type="gene ID" value="GSBRNA2T00017925001"/>
</dbReference>
<dbReference type="InterPro" id="IPR000056">
    <property type="entry name" value="Ribul_P_3_epim-like"/>
</dbReference>
<dbReference type="InterPro" id="IPR013785">
    <property type="entry name" value="Aldolase_TIM"/>
</dbReference>
<reference evidence="3" key="2">
    <citation type="submission" date="2014-06" db="EMBL/GenBank/DDBJ databases">
        <authorList>
            <person name="Genoscope - CEA"/>
        </authorList>
    </citation>
    <scope>NUCLEOTIDE SEQUENCE</scope>
</reference>
<feature type="non-terminal residue" evidence="3">
    <location>
        <position position="1"/>
    </location>
</feature>
<keyword evidence="1" id="KW-0479">Metal-binding</keyword>
<dbReference type="Pfam" id="PF00834">
    <property type="entry name" value="Ribul_P_3_epim"/>
    <property type="match status" value="2"/>
</dbReference>
<organism evidence="3">
    <name type="scientific">Brassica napus</name>
    <name type="common">Rape</name>
    <dbReference type="NCBI Taxonomy" id="3708"/>
    <lineage>
        <taxon>Eukaryota</taxon>
        <taxon>Viridiplantae</taxon>
        <taxon>Streptophyta</taxon>
        <taxon>Embryophyta</taxon>
        <taxon>Tracheophyta</taxon>
        <taxon>Spermatophyta</taxon>
        <taxon>Magnoliopsida</taxon>
        <taxon>eudicotyledons</taxon>
        <taxon>Gunneridae</taxon>
        <taxon>Pentapetalae</taxon>
        <taxon>rosids</taxon>
        <taxon>malvids</taxon>
        <taxon>Brassicales</taxon>
        <taxon>Brassicaceae</taxon>
        <taxon>Brassiceae</taxon>
        <taxon>Brassica</taxon>
    </lineage>
</organism>
<dbReference type="Gene3D" id="3.20.20.70">
    <property type="entry name" value="Aldolase class I"/>
    <property type="match status" value="2"/>
</dbReference>
<reference evidence="3" key="1">
    <citation type="journal article" date="2014" name="Science">
        <title>Plant genetics. Early allopolyploid evolution in the post-Neolithic Brassica napus oilseed genome.</title>
        <authorList>
            <person name="Chalhoub B."/>
            <person name="Denoeud F."/>
            <person name="Liu S."/>
            <person name="Parkin I.A."/>
            <person name="Tang H."/>
            <person name="Wang X."/>
            <person name="Chiquet J."/>
            <person name="Belcram H."/>
            <person name="Tong C."/>
            <person name="Samans B."/>
            <person name="Correa M."/>
            <person name="Da Silva C."/>
            <person name="Just J."/>
            <person name="Falentin C."/>
            <person name="Koh C.S."/>
            <person name="Le Clainche I."/>
            <person name="Bernard M."/>
            <person name="Bento P."/>
            <person name="Noel B."/>
            <person name="Labadie K."/>
            <person name="Alberti A."/>
            <person name="Charles M."/>
            <person name="Arnaud D."/>
            <person name="Guo H."/>
            <person name="Daviaud C."/>
            <person name="Alamery S."/>
            <person name="Jabbari K."/>
            <person name="Zhao M."/>
            <person name="Edger P.P."/>
            <person name="Chelaifa H."/>
            <person name="Tack D."/>
            <person name="Lassalle G."/>
            <person name="Mestiri I."/>
            <person name="Schnel N."/>
            <person name="Le Paslier M.C."/>
            <person name="Fan G."/>
            <person name="Renault V."/>
            <person name="Bayer P.E."/>
            <person name="Golicz A.A."/>
            <person name="Manoli S."/>
            <person name="Lee T.H."/>
            <person name="Thi V.H."/>
            <person name="Chalabi S."/>
            <person name="Hu Q."/>
            <person name="Fan C."/>
            <person name="Tollenaere R."/>
            <person name="Lu Y."/>
            <person name="Battail C."/>
            <person name="Shen J."/>
            <person name="Sidebottom C.H."/>
            <person name="Wang X."/>
            <person name="Canaguier A."/>
            <person name="Chauveau A."/>
            <person name="Berard A."/>
            <person name="Deniot G."/>
            <person name="Guan M."/>
            <person name="Liu Z."/>
            <person name="Sun F."/>
            <person name="Lim Y.P."/>
            <person name="Lyons E."/>
            <person name="Town C.D."/>
            <person name="Bancroft I."/>
            <person name="Wang X."/>
            <person name="Meng J."/>
            <person name="Ma J."/>
            <person name="Pires J.C."/>
            <person name="King G.J."/>
            <person name="Brunel D."/>
            <person name="Delourme R."/>
            <person name="Renard M."/>
            <person name="Aury J.M."/>
            <person name="Adams K.L."/>
            <person name="Batley J."/>
            <person name="Snowdon R.J."/>
            <person name="Tost J."/>
            <person name="Edwards D."/>
            <person name="Zhou Y."/>
            <person name="Hua W."/>
            <person name="Sharpe A.G."/>
            <person name="Paterson A.H."/>
            <person name="Guan C."/>
            <person name="Wincker P."/>
        </authorList>
    </citation>
    <scope>NUCLEOTIDE SEQUENCE [LARGE SCALE GENOMIC DNA]</scope>
</reference>
<dbReference type="GO" id="GO:0016857">
    <property type="term" value="F:racemase and epimerase activity, acting on carbohydrates and derivatives"/>
    <property type="evidence" value="ECO:0007669"/>
    <property type="project" value="InterPro"/>
</dbReference>
<dbReference type="EMBL" id="LK046846">
    <property type="protein sequence ID" value="CDY71665.1"/>
    <property type="molecule type" value="Genomic_DNA"/>
</dbReference>
<dbReference type="STRING" id="3708.A0A078JZ28"/>
<name>A0A078JZ28_BRANA</name>
<dbReference type="CDD" id="cd00429">
    <property type="entry name" value="RPE"/>
    <property type="match status" value="1"/>
</dbReference>
<gene>
    <name evidence="3" type="primary">BnaAnng38360D</name>
    <name evidence="3" type="ORF">GSBRNA2T00017925001</name>
</gene>
<evidence type="ECO:0000313" key="3">
    <source>
        <dbReference type="EMBL" id="CDY71665.1"/>
    </source>
</evidence>
<dbReference type="SUPFAM" id="SSF51366">
    <property type="entry name" value="Ribulose-phoshate binding barrel"/>
    <property type="match status" value="1"/>
</dbReference>